<dbReference type="InterPro" id="IPR036322">
    <property type="entry name" value="WD40_repeat_dom_sf"/>
</dbReference>
<keyword evidence="2" id="KW-1185">Reference proteome</keyword>
<dbReference type="RefSeq" id="XP_022628674.1">
    <property type="nucleotide sequence ID" value="XM_022772340.1"/>
</dbReference>
<protein>
    <submittedName>
        <fullName evidence="1">LALA0S05e05886g1_1</fullName>
    </submittedName>
</protein>
<dbReference type="AlphaFoldDB" id="A0A0C7MR95"/>
<dbReference type="HOGENOM" id="CLU_767413_0_0_1"/>
<dbReference type="GeneID" id="34685918"/>
<evidence type="ECO:0000313" key="2">
    <source>
        <dbReference type="Proteomes" id="UP000054304"/>
    </source>
</evidence>
<organism evidence="1 2">
    <name type="scientific">Lachancea lanzarotensis</name>
    <dbReference type="NCBI Taxonomy" id="1245769"/>
    <lineage>
        <taxon>Eukaryota</taxon>
        <taxon>Fungi</taxon>
        <taxon>Dikarya</taxon>
        <taxon>Ascomycota</taxon>
        <taxon>Saccharomycotina</taxon>
        <taxon>Saccharomycetes</taxon>
        <taxon>Saccharomycetales</taxon>
        <taxon>Saccharomycetaceae</taxon>
        <taxon>Lachancea</taxon>
    </lineage>
</organism>
<sequence>MGLLIRDLYDAATARIGQERLQLVPPQSPLLDVANLNVNAFSRPRDWRLEKLQETAENAGFADKKTNKRFDGAFWCCWRENGTGISIVDDSGAILKTADLTANLAGGITAMGVVEGDTVAFGSTLGFSGVFNLESGLVQMSSPSLAAPVTDVWTRLVGQSWRIVAFSKNSCCLSITTLATRSTRMVDLGHSSPVIGCLGADVNYNVQTVAMHDGRQVYVWNLRQRDRPSGIRGLYLEEDERIVSLKFATRQNALAIATSRRLFVYDFVSCADLVCGIREEAFYDFFDNDSKIVVEQEHLYGTHIACFSVDQTTARWVPLGYSDIRAQFGIRDIRSFFALRSRLLVISGSDACYQLATPATS</sequence>
<dbReference type="Proteomes" id="UP000054304">
    <property type="component" value="Unassembled WGS sequence"/>
</dbReference>
<evidence type="ECO:0000313" key="1">
    <source>
        <dbReference type="EMBL" id="CEP62448.1"/>
    </source>
</evidence>
<accession>A0A0C7MR95</accession>
<reference evidence="1 2" key="1">
    <citation type="submission" date="2014-12" db="EMBL/GenBank/DDBJ databases">
        <authorList>
            <person name="Neuveglise Cecile"/>
        </authorList>
    </citation>
    <scope>NUCLEOTIDE SEQUENCE [LARGE SCALE GENOMIC DNA]</scope>
    <source>
        <strain evidence="1 2">CBS 12615</strain>
    </source>
</reference>
<proteinExistence type="predicted"/>
<gene>
    <name evidence="1" type="ORF">LALA0_S05e05886g</name>
</gene>
<dbReference type="EMBL" id="LN736364">
    <property type="protein sequence ID" value="CEP62448.1"/>
    <property type="molecule type" value="Genomic_DNA"/>
</dbReference>
<name>A0A0C7MR95_9SACH</name>
<dbReference type="OrthoDB" id="4034100at2759"/>
<dbReference type="SUPFAM" id="SSF50978">
    <property type="entry name" value="WD40 repeat-like"/>
    <property type="match status" value="1"/>
</dbReference>